<dbReference type="GO" id="GO:0003677">
    <property type="term" value="F:DNA binding"/>
    <property type="evidence" value="ECO:0007669"/>
    <property type="project" value="InterPro"/>
</dbReference>
<reference evidence="3" key="1">
    <citation type="submission" date="2021-02" db="EMBL/GenBank/DDBJ databases">
        <authorList>
            <person name="Nowell W R."/>
        </authorList>
    </citation>
    <scope>NUCLEOTIDE SEQUENCE</scope>
</reference>
<evidence type="ECO:0000313" key="3">
    <source>
        <dbReference type="EMBL" id="CAF1280434.1"/>
    </source>
</evidence>
<evidence type="ECO:0000259" key="1">
    <source>
        <dbReference type="Pfam" id="PF05225"/>
    </source>
</evidence>
<evidence type="ECO:0000313" key="6">
    <source>
        <dbReference type="Proteomes" id="UP000663829"/>
    </source>
</evidence>
<dbReference type="Proteomes" id="UP000682733">
    <property type="component" value="Unassembled WGS sequence"/>
</dbReference>
<evidence type="ECO:0000313" key="2">
    <source>
        <dbReference type="EMBL" id="CAF1020839.1"/>
    </source>
</evidence>
<name>A0A815C9G1_9BILA</name>
<dbReference type="Proteomes" id="UP000681722">
    <property type="component" value="Unassembled WGS sequence"/>
</dbReference>
<proteinExistence type="predicted"/>
<evidence type="ECO:0000313" key="5">
    <source>
        <dbReference type="EMBL" id="CAF4075353.1"/>
    </source>
</evidence>
<dbReference type="InterPro" id="IPR009057">
    <property type="entry name" value="Homeodomain-like_sf"/>
</dbReference>
<dbReference type="EMBL" id="CAJNOK010006982">
    <property type="protein sequence ID" value="CAF1020839.1"/>
    <property type="molecule type" value="Genomic_DNA"/>
</dbReference>
<dbReference type="EMBL" id="CAJOBC010027622">
    <property type="protein sequence ID" value="CAF4075353.1"/>
    <property type="molecule type" value="Genomic_DNA"/>
</dbReference>
<evidence type="ECO:0000313" key="4">
    <source>
        <dbReference type="EMBL" id="CAF3789479.1"/>
    </source>
</evidence>
<gene>
    <name evidence="3" type="ORF">GPM918_LOCUS27532</name>
    <name evidence="2" type="ORF">OVA965_LOCUS15497</name>
    <name evidence="5" type="ORF">SRO942_LOCUS27869</name>
    <name evidence="4" type="ORF">TMI583_LOCUS15505</name>
</gene>
<dbReference type="Proteomes" id="UP000677228">
    <property type="component" value="Unassembled WGS sequence"/>
</dbReference>
<dbReference type="OrthoDB" id="10035668at2759"/>
<accession>A0A815C9G1</accession>
<protein>
    <recommendedName>
        <fullName evidence="1">HTH psq-type domain-containing protein</fullName>
    </recommendedName>
</protein>
<keyword evidence="6" id="KW-1185">Reference proteome</keyword>
<dbReference type="EMBL" id="CAJNOQ010011593">
    <property type="protein sequence ID" value="CAF1280434.1"/>
    <property type="molecule type" value="Genomic_DNA"/>
</dbReference>
<dbReference type="AlphaFoldDB" id="A0A815C9G1"/>
<dbReference type="SUPFAM" id="SSF46689">
    <property type="entry name" value="Homeodomain-like"/>
    <property type="match status" value="1"/>
</dbReference>
<organism evidence="3 6">
    <name type="scientific">Didymodactylos carnosus</name>
    <dbReference type="NCBI Taxonomy" id="1234261"/>
    <lineage>
        <taxon>Eukaryota</taxon>
        <taxon>Metazoa</taxon>
        <taxon>Spiralia</taxon>
        <taxon>Gnathifera</taxon>
        <taxon>Rotifera</taxon>
        <taxon>Eurotatoria</taxon>
        <taxon>Bdelloidea</taxon>
        <taxon>Philodinida</taxon>
        <taxon>Philodinidae</taxon>
        <taxon>Didymodactylos</taxon>
    </lineage>
</organism>
<feature type="domain" description="HTH psq-type" evidence="1">
    <location>
        <begin position="15"/>
        <end position="54"/>
    </location>
</feature>
<dbReference type="EMBL" id="CAJOBA010006992">
    <property type="protein sequence ID" value="CAF3789479.1"/>
    <property type="molecule type" value="Genomic_DNA"/>
</dbReference>
<comment type="caution">
    <text evidence="3">The sequence shown here is derived from an EMBL/GenBank/DDBJ whole genome shotgun (WGS) entry which is preliminary data.</text>
</comment>
<dbReference type="InterPro" id="IPR007889">
    <property type="entry name" value="HTH_Psq"/>
</dbReference>
<sequence>MVRTYVHKTAKATYSEEDFARAVEKIRNGEWTHAKATEITNVPRGTFASRLARNSVAKRGRSTALTREEEAYLVKLITTLQEYGELSTCQDVLKYAAEYVDLMNLSSRFSNGTPTKEWYYGLVKRWENELKLMKSIQLEKSRVKCVTRECVDGWFAKLHALLTKLDLFDKPQQIFNTDESGFTDHPGKQRVLVKRDTKYANLNESLAAIDKIVEKHFGQSKETARAKKHLLSRPHGVIVTDVDEYVLSVIRKKKAAKVNKTGTTTKKTASKLRKQKPSTNTLDILVSDHFNDVDANRNPVATIS</sequence>
<dbReference type="Pfam" id="PF05225">
    <property type="entry name" value="HTH_psq"/>
    <property type="match status" value="1"/>
</dbReference>
<dbReference type="Proteomes" id="UP000663829">
    <property type="component" value="Unassembled WGS sequence"/>
</dbReference>